<keyword evidence="7 8" id="KW-0675">Receptor</keyword>
<dbReference type="HAMAP" id="MF_00920">
    <property type="entry name" value="FtsY"/>
    <property type="match status" value="1"/>
</dbReference>
<name>A0A7G9YTU8_9EURY</name>
<dbReference type="PANTHER" id="PTHR43134:SF1">
    <property type="entry name" value="SIGNAL RECOGNITION PARTICLE RECEPTOR SUBUNIT ALPHA"/>
    <property type="match status" value="1"/>
</dbReference>
<dbReference type="GO" id="GO:0006614">
    <property type="term" value="P:SRP-dependent cotranslational protein targeting to membrane"/>
    <property type="evidence" value="ECO:0007669"/>
    <property type="project" value="InterPro"/>
</dbReference>
<proteinExistence type="inferred from homology"/>
<comment type="subcellular location">
    <subcellularLocation>
        <location evidence="8">Cell membrane</location>
        <topology evidence="8">Peripheral membrane protein</topology>
        <orientation evidence="8">Cytoplasmic side</orientation>
    </subcellularLocation>
    <subcellularLocation>
        <location evidence="8">Cytoplasm</location>
    </subcellularLocation>
</comment>
<dbReference type="InterPro" id="IPR004390">
    <property type="entry name" value="SR_rcpt_FtsY"/>
</dbReference>
<dbReference type="Pfam" id="PF00448">
    <property type="entry name" value="SRP54"/>
    <property type="match status" value="1"/>
</dbReference>
<dbReference type="GO" id="GO:0005737">
    <property type="term" value="C:cytoplasm"/>
    <property type="evidence" value="ECO:0007669"/>
    <property type="project" value="UniProtKB-SubCell"/>
</dbReference>
<comment type="similarity">
    <text evidence="8">Belongs to the GTP-binding SRP family. FtsY subfamily.</text>
</comment>
<reference evidence="10" key="1">
    <citation type="submission" date="2020-06" db="EMBL/GenBank/DDBJ databases">
        <title>Unique genomic features of the anaerobic methanotrophic archaea.</title>
        <authorList>
            <person name="Chadwick G.L."/>
            <person name="Skennerton C.T."/>
            <person name="Laso-Perez R."/>
            <person name="Leu A.O."/>
            <person name="Speth D.R."/>
            <person name="Yu H."/>
            <person name="Morgan-Lang C."/>
            <person name="Hatzenpichler R."/>
            <person name="Goudeau D."/>
            <person name="Malmstrom R."/>
            <person name="Brazelton W.J."/>
            <person name="Woyke T."/>
            <person name="Hallam S.J."/>
            <person name="Tyson G.W."/>
            <person name="Wegener G."/>
            <person name="Boetius A."/>
            <person name="Orphan V."/>
        </authorList>
    </citation>
    <scope>NUCLEOTIDE SEQUENCE</scope>
</reference>
<dbReference type="SMART" id="SM00382">
    <property type="entry name" value="AAA"/>
    <property type="match status" value="1"/>
</dbReference>
<dbReference type="GO" id="GO:0005047">
    <property type="term" value="F:signal recognition particle binding"/>
    <property type="evidence" value="ECO:0007669"/>
    <property type="project" value="TreeGrafter"/>
</dbReference>
<dbReference type="Pfam" id="PF02881">
    <property type="entry name" value="SRP54_N"/>
    <property type="match status" value="1"/>
</dbReference>
<dbReference type="Gene3D" id="1.20.120.140">
    <property type="entry name" value="Signal recognition particle SRP54, nucleotide-binding domain"/>
    <property type="match status" value="1"/>
</dbReference>
<evidence type="ECO:0000259" key="9">
    <source>
        <dbReference type="PROSITE" id="PS00300"/>
    </source>
</evidence>
<comment type="catalytic activity">
    <reaction evidence="8">
        <text>GTP + H2O = GDP + phosphate + H(+)</text>
        <dbReference type="Rhea" id="RHEA:19669"/>
        <dbReference type="ChEBI" id="CHEBI:15377"/>
        <dbReference type="ChEBI" id="CHEBI:15378"/>
        <dbReference type="ChEBI" id="CHEBI:37565"/>
        <dbReference type="ChEBI" id="CHEBI:43474"/>
        <dbReference type="ChEBI" id="CHEBI:58189"/>
        <dbReference type="EC" id="3.6.5.4"/>
    </reaction>
</comment>
<dbReference type="InterPro" id="IPR036225">
    <property type="entry name" value="SRP/SRP_N"/>
</dbReference>
<organism evidence="10">
    <name type="scientific">Candidatus Methanophagaceae archaeon ANME-1 ERB6</name>
    <dbReference type="NCBI Taxonomy" id="2759912"/>
    <lineage>
        <taxon>Archaea</taxon>
        <taxon>Methanobacteriati</taxon>
        <taxon>Methanobacteriota</taxon>
        <taxon>Stenosarchaea group</taxon>
        <taxon>Methanomicrobia</taxon>
        <taxon>Candidatus Methanophagales</taxon>
        <taxon>Candidatus Methanophagaceae</taxon>
    </lineage>
</organism>
<dbReference type="EC" id="3.6.5.4" evidence="8"/>
<feature type="binding site" evidence="8">
    <location>
        <begin position="204"/>
        <end position="208"/>
    </location>
    <ligand>
        <name>GTP</name>
        <dbReference type="ChEBI" id="CHEBI:37565"/>
    </ligand>
</feature>
<evidence type="ECO:0000256" key="4">
    <source>
        <dbReference type="ARBA" id="ARBA00022801"/>
    </source>
</evidence>
<evidence type="ECO:0000256" key="5">
    <source>
        <dbReference type="ARBA" id="ARBA00023134"/>
    </source>
</evidence>
<gene>
    <name evidence="8 10" type="primary">ftsY</name>
    <name evidence="10" type="ORF">PFCPEAIJ_00034</name>
</gene>
<sequence length="320" mass="34698">MFDKLRTKLRDFSKSIEHKISEKGKAALEGETVLTEKDLKEPLEYLETALLESDVALSVVEELIAGVKGELAGKRKKWGVNTVKLVKEAIRDALVNVVNVDKLDFDEFVDKSKKPVNIVFVGVNGTGKTTSIAKVAKKLLGNGHSVVLASADTYRAGATEQIEEHASNLGIRVVKHQYGADPTAVVYDAVKYAEANKMDVVLADTAGRMHTAINLMEQLKKICRVTKPDLVIFVDEAMAGNDAVERAKKFDDAVGIDGSILAKTDVDAKGGTAISIAHSTSKPILFLGIGQGYDDLVTFDTDWLVDRLLGNNDKEAKNVS</sequence>
<accession>A0A7G9YTU8</accession>
<dbReference type="InterPro" id="IPR003593">
    <property type="entry name" value="AAA+_ATPase"/>
</dbReference>
<dbReference type="SMART" id="SM00963">
    <property type="entry name" value="SRP54_N"/>
    <property type="match status" value="1"/>
</dbReference>
<evidence type="ECO:0000256" key="2">
    <source>
        <dbReference type="ARBA" id="ARBA00022490"/>
    </source>
</evidence>
<evidence type="ECO:0000256" key="1">
    <source>
        <dbReference type="ARBA" id="ARBA00022475"/>
    </source>
</evidence>
<dbReference type="FunFam" id="3.40.50.300:FF:000566">
    <property type="entry name" value="Signal recognition particle receptor subunit alpha"/>
    <property type="match status" value="1"/>
</dbReference>
<keyword evidence="4 8" id="KW-0378">Hydrolase</keyword>
<keyword evidence="2 8" id="KW-0963">Cytoplasm</keyword>
<dbReference type="GO" id="GO:0005525">
    <property type="term" value="F:GTP binding"/>
    <property type="evidence" value="ECO:0007669"/>
    <property type="project" value="UniProtKB-UniRule"/>
</dbReference>
<feature type="domain" description="SRP54-type proteins GTP-binding" evidence="9">
    <location>
        <begin position="283"/>
        <end position="296"/>
    </location>
</feature>
<evidence type="ECO:0000256" key="6">
    <source>
        <dbReference type="ARBA" id="ARBA00023136"/>
    </source>
</evidence>
<keyword evidence="6 8" id="KW-0472">Membrane</keyword>
<dbReference type="PANTHER" id="PTHR43134">
    <property type="entry name" value="SIGNAL RECOGNITION PARTICLE RECEPTOR SUBUNIT ALPHA"/>
    <property type="match status" value="1"/>
</dbReference>
<dbReference type="GO" id="GO:0005886">
    <property type="term" value="C:plasma membrane"/>
    <property type="evidence" value="ECO:0007669"/>
    <property type="project" value="UniProtKB-SubCell"/>
</dbReference>
<keyword evidence="1 8" id="KW-1003">Cell membrane</keyword>
<protein>
    <recommendedName>
        <fullName evidence="8">Signal recognition particle receptor FtsY</fullName>
        <shortName evidence="8">SRP receptor</shortName>
        <ecNumber evidence="8">3.6.5.4</ecNumber>
    </recommendedName>
</protein>
<comment type="caution">
    <text evidence="8">Lacks conserved residue(s) required for the propagation of feature annotation.</text>
</comment>
<comment type="function">
    <text evidence="8">Involved in targeting and insertion of nascent membrane proteins into the cytoplasmic membrane. Acts as a receptor for the complex formed by the signal recognition particle (SRP) and the ribosome-nascent chain (RNC).</text>
</comment>
<keyword evidence="5 8" id="KW-0342">GTP-binding</keyword>
<dbReference type="InterPro" id="IPR042101">
    <property type="entry name" value="SRP54_N_sf"/>
</dbReference>
<keyword evidence="3 8" id="KW-0547">Nucleotide-binding</keyword>
<dbReference type="PROSITE" id="PS00300">
    <property type="entry name" value="SRP54"/>
    <property type="match status" value="1"/>
</dbReference>
<dbReference type="InterPro" id="IPR013822">
    <property type="entry name" value="Signal_recog_particl_SRP54_hlx"/>
</dbReference>
<dbReference type="InterPro" id="IPR027417">
    <property type="entry name" value="P-loop_NTPase"/>
</dbReference>
<dbReference type="GO" id="GO:0003924">
    <property type="term" value="F:GTPase activity"/>
    <property type="evidence" value="ECO:0007669"/>
    <property type="project" value="UniProtKB-UniRule"/>
</dbReference>
<evidence type="ECO:0000256" key="8">
    <source>
        <dbReference type="HAMAP-Rule" id="MF_00920"/>
    </source>
</evidence>
<feature type="binding site" evidence="8">
    <location>
        <begin position="122"/>
        <end position="129"/>
    </location>
    <ligand>
        <name>GTP</name>
        <dbReference type="ChEBI" id="CHEBI:37565"/>
    </ligand>
</feature>
<dbReference type="Gene3D" id="3.40.50.300">
    <property type="entry name" value="P-loop containing nucleotide triphosphate hydrolases"/>
    <property type="match status" value="1"/>
</dbReference>
<dbReference type="SMART" id="SM00962">
    <property type="entry name" value="SRP54"/>
    <property type="match status" value="1"/>
</dbReference>
<comment type="subunit">
    <text evidence="8">Part of the signal recognition particle protein translocation system, which is composed of SRP and FtsY.</text>
</comment>
<evidence type="ECO:0000256" key="7">
    <source>
        <dbReference type="ARBA" id="ARBA00023170"/>
    </source>
</evidence>
<dbReference type="AlphaFoldDB" id="A0A7G9YTU8"/>
<evidence type="ECO:0000313" key="10">
    <source>
        <dbReference type="EMBL" id="QNO51432.1"/>
    </source>
</evidence>
<evidence type="ECO:0000256" key="3">
    <source>
        <dbReference type="ARBA" id="ARBA00022741"/>
    </source>
</evidence>
<dbReference type="SUPFAM" id="SSF52540">
    <property type="entry name" value="P-loop containing nucleoside triphosphate hydrolases"/>
    <property type="match status" value="1"/>
</dbReference>
<dbReference type="NCBIfam" id="TIGR00064">
    <property type="entry name" value="ftsY"/>
    <property type="match status" value="1"/>
</dbReference>
<dbReference type="EMBL" id="MT631469">
    <property type="protein sequence ID" value="QNO51432.1"/>
    <property type="molecule type" value="Genomic_DNA"/>
</dbReference>
<dbReference type="SUPFAM" id="SSF47364">
    <property type="entry name" value="Domain of the SRP/SRP receptor G-proteins"/>
    <property type="match status" value="1"/>
</dbReference>
<dbReference type="InterPro" id="IPR000897">
    <property type="entry name" value="SRP54_GTPase_dom"/>
</dbReference>